<sequence>MSRRVARDHANIRKRRVIVITPNKSMGFTVTAPQSPRPETGRGTKYYSNRFHVWDSMALLRR</sequence>
<protein>
    <submittedName>
        <fullName evidence="1">Uncharacterized protein</fullName>
    </submittedName>
</protein>
<evidence type="ECO:0000313" key="2">
    <source>
        <dbReference type="Proteomes" id="UP000318483"/>
    </source>
</evidence>
<dbReference type="EMBL" id="CP042263">
    <property type="protein sequence ID" value="QDY70839.1"/>
    <property type="molecule type" value="Genomic_DNA"/>
</dbReference>
<proteinExistence type="predicted"/>
<reference evidence="1 2" key="1">
    <citation type="submission" date="2019-07" db="EMBL/GenBank/DDBJ databases">
        <title>Litoreibacter alkalisoli sp. nov., isolated from saline-alkaline soil.</title>
        <authorList>
            <person name="Wang S."/>
            <person name="Xu L."/>
            <person name="Xing Y.-T."/>
            <person name="Sun J.-Q."/>
        </authorList>
    </citation>
    <scope>NUCLEOTIDE SEQUENCE [LARGE SCALE GENOMIC DNA]</scope>
    <source>
        <strain evidence="1 2">LN3S51</strain>
        <plasmid evidence="1 2">unnamed2</plasmid>
    </source>
</reference>
<gene>
    <name evidence="1" type="ORF">FPZ52_14110</name>
</gene>
<evidence type="ECO:0000313" key="1">
    <source>
        <dbReference type="EMBL" id="QDY70839.1"/>
    </source>
</evidence>
<accession>A0A5B8I9Z2</accession>
<keyword evidence="1" id="KW-0614">Plasmid</keyword>
<dbReference type="AlphaFoldDB" id="A0A5B8I9Z2"/>
<keyword evidence="2" id="KW-1185">Reference proteome</keyword>
<dbReference type="RefSeq" id="WP_146366255.1">
    <property type="nucleotide sequence ID" value="NZ_CP042263.1"/>
</dbReference>
<organism evidence="1 2">
    <name type="scientific">Qingshengfaniella alkalisoli</name>
    <dbReference type="NCBI Taxonomy" id="2599296"/>
    <lineage>
        <taxon>Bacteria</taxon>
        <taxon>Pseudomonadati</taxon>
        <taxon>Pseudomonadota</taxon>
        <taxon>Alphaproteobacteria</taxon>
        <taxon>Rhodobacterales</taxon>
        <taxon>Paracoccaceae</taxon>
        <taxon>Qingshengfaniella</taxon>
    </lineage>
</organism>
<dbReference type="KEGG" id="lit:FPZ52_14110"/>
<geneLocation type="plasmid" evidence="1 2">
    <name>unnamed2</name>
</geneLocation>
<dbReference type="Proteomes" id="UP000318483">
    <property type="component" value="Plasmid unnamed2"/>
</dbReference>
<name>A0A5B8I9Z2_9RHOB</name>